<accession>A0ABU9YGY4</accession>
<evidence type="ECO:0000313" key="2">
    <source>
        <dbReference type="Proteomes" id="UP001413721"/>
    </source>
</evidence>
<dbReference type="EMBL" id="JBBKTW010000002">
    <property type="protein sequence ID" value="MEN2988038.1"/>
    <property type="molecule type" value="Genomic_DNA"/>
</dbReference>
<reference evidence="1 2" key="1">
    <citation type="submission" date="2024-03" db="EMBL/GenBank/DDBJ databases">
        <title>High-quality draft genome sequencing of Tistrella sp. BH-R2-4.</title>
        <authorList>
            <person name="Dong C."/>
        </authorList>
    </citation>
    <scope>NUCLEOTIDE SEQUENCE [LARGE SCALE GENOMIC DNA]</scope>
    <source>
        <strain evidence="1 2">BH-R2-4</strain>
    </source>
</reference>
<organism evidence="1 2">
    <name type="scientific">Tistrella arctica</name>
    <dbReference type="NCBI Taxonomy" id="3133430"/>
    <lineage>
        <taxon>Bacteria</taxon>
        <taxon>Pseudomonadati</taxon>
        <taxon>Pseudomonadota</taxon>
        <taxon>Alphaproteobacteria</taxon>
        <taxon>Geminicoccales</taxon>
        <taxon>Geminicoccaceae</taxon>
        <taxon>Tistrella</taxon>
    </lineage>
</organism>
<gene>
    <name evidence="1" type="ORF">WG926_06965</name>
</gene>
<dbReference type="Proteomes" id="UP001413721">
    <property type="component" value="Unassembled WGS sequence"/>
</dbReference>
<name>A0ABU9YGY4_9PROT</name>
<sequence>MSDETLADESLILVFSGKWHALWMLRQVFAAIDEAACKAQSRKAAGKVPERSDISADHMTTLMETFCEIGRHKLPKTNFVLEDLPTTNRIYAFKRDQLRVYGAFVEPSDHPRTFLCTAIDPGKKRNQPNKAIIARADRLMSDHLDLIRARLVPSDMQE</sequence>
<evidence type="ECO:0000313" key="1">
    <source>
        <dbReference type="EMBL" id="MEN2988038.1"/>
    </source>
</evidence>
<comment type="caution">
    <text evidence="1">The sequence shown here is derived from an EMBL/GenBank/DDBJ whole genome shotgun (WGS) entry which is preliminary data.</text>
</comment>
<dbReference type="RefSeq" id="WP_345937017.1">
    <property type="nucleotide sequence ID" value="NZ_JBBKTW010000002.1"/>
</dbReference>
<keyword evidence="2" id="KW-1185">Reference proteome</keyword>
<proteinExistence type="predicted"/>
<protein>
    <submittedName>
        <fullName evidence="1">Uncharacterized protein</fullName>
    </submittedName>
</protein>